<evidence type="ECO:0000313" key="1">
    <source>
        <dbReference type="EMBL" id="TDC48367.1"/>
    </source>
</evidence>
<accession>A0A4R4RG95</accession>
<gene>
    <name evidence="1" type="ORF">E1212_21415</name>
</gene>
<sequence>MADELPEQGVLSEVAARLDELGLSPELVIEPPDQSTDAVIRMSVDHRPVTLHALVKLFRTPAVLTIGNELRARRPEGDAVLVTEHVSREAARQFRKHEVQFLDAAGNMYVRHDGVYLWAVGQPPRVVRPREQPTRAFRRVGLQVLLGLLAEPTLVQAPYREIAGATGASLGAVPPVIRELRGLGYVVGPDEQRSLQRQDELLTSWVDAYGQTLRPKLLIDRFRADDPRWWVNVRPSRHEIAWGGETAAAVLTNVLRPEATTIYADSLPKDVIVAARLRRDPNGNVDIRRRFWTGRLPTPHSDVVPAPLIYADLIAAGDARSAQAAERIRKDYLDRPDRA</sequence>
<evidence type="ECO:0000313" key="2">
    <source>
        <dbReference type="Proteomes" id="UP000295621"/>
    </source>
</evidence>
<dbReference type="InterPro" id="IPR019238">
    <property type="entry name" value="AbiEi_2"/>
</dbReference>
<proteinExistence type="predicted"/>
<organism evidence="1 2">
    <name type="scientific">Jiangella ureilytica</name>
    <dbReference type="NCBI Taxonomy" id="2530374"/>
    <lineage>
        <taxon>Bacteria</taxon>
        <taxon>Bacillati</taxon>
        <taxon>Actinomycetota</taxon>
        <taxon>Actinomycetes</taxon>
        <taxon>Jiangellales</taxon>
        <taxon>Jiangellaceae</taxon>
        <taxon>Jiangella</taxon>
    </lineage>
</organism>
<protein>
    <submittedName>
        <fullName evidence="1">Uncharacterized protein</fullName>
    </submittedName>
</protein>
<keyword evidence="2" id="KW-1185">Reference proteome</keyword>
<dbReference type="Proteomes" id="UP000295621">
    <property type="component" value="Unassembled WGS sequence"/>
</dbReference>
<dbReference type="RefSeq" id="WP_131986215.1">
    <property type="nucleotide sequence ID" value="NZ_SMKL01000057.1"/>
</dbReference>
<reference evidence="1 2" key="1">
    <citation type="submission" date="2019-02" db="EMBL/GenBank/DDBJ databases">
        <title>Draft genome sequences of novel Actinobacteria.</title>
        <authorList>
            <person name="Sahin N."/>
            <person name="Ay H."/>
            <person name="Saygin H."/>
        </authorList>
    </citation>
    <scope>NUCLEOTIDE SEQUENCE [LARGE SCALE GENOMIC DNA]</scope>
    <source>
        <strain evidence="1 2">KC603</strain>
    </source>
</reference>
<dbReference type="OrthoDB" id="6630012at2"/>
<dbReference type="EMBL" id="SMKL01000057">
    <property type="protein sequence ID" value="TDC48367.1"/>
    <property type="molecule type" value="Genomic_DNA"/>
</dbReference>
<dbReference type="AlphaFoldDB" id="A0A4R4RG95"/>
<dbReference type="Pfam" id="PF09952">
    <property type="entry name" value="AbiEi_2"/>
    <property type="match status" value="1"/>
</dbReference>
<comment type="caution">
    <text evidence="1">The sequence shown here is derived from an EMBL/GenBank/DDBJ whole genome shotgun (WGS) entry which is preliminary data.</text>
</comment>
<name>A0A4R4RG95_9ACTN</name>